<dbReference type="SUPFAM" id="SSF50978">
    <property type="entry name" value="WD40 repeat-like"/>
    <property type="match status" value="1"/>
</dbReference>
<accession>A0A1Y1V1J9</accession>
<evidence type="ECO:0000313" key="8">
    <source>
        <dbReference type="EMBL" id="ORX45053.1"/>
    </source>
</evidence>
<dbReference type="AlphaFoldDB" id="A0A1Y1V1J9"/>
<evidence type="ECO:0000256" key="3">
    <source>
        <dbReference type="ARBA" id="ARBA00022737"/>
    </source>
</evidence>
<dbReference type="InterPro" id="IPR001680">
    <property type="entry name" value="WD40_rpt"/>
</dbReference>
<dbReference type="InterPro" id="IPR036322">
    <property type="entry name" value="WD40_repeat_dom_sf"/>
</dbReference>
<dbReference type="STRING" id="1754191.A0A1Y1V1J9"/>
<comment type="caution">
    <text evidence="8">The sequence shown here is derived from an EMBL/GenBank/DDBJ whole genome shotgun (WGS) entry which is preliminary data.</text>
</comment>
<evidence type="ECO:0000256" key="4">
    <source>
        <dbReference type="ARBA" id="ARBA00039238"/>
    </source>
</evidence>
<dbReference type="InterPro" id="IPR050505">
    <property type="entry name" value="WDR55/POC1"/>
</dbReference>
<evidence type="ECO:0000256" key="6">
    <source>
        <dbReference type="PROSITE-ProRule" id="PRU00221"/>
    </source>
</evidence>
<feature type="region of interest" description="Disordered" evidence="7">
    <location>
        <begin position="306"/>
        <end position="409"/>
    </location>
</feature>
<evidence type="ECO:0000256" key="7">
    <source>
        <dbReference type="SAM" id="MobiDB-lite"/>
    </source>
</evidence>
<feature type="repeat" description="WD" evidence="6">
    <location>
        <begin position="53"/>
        <end position="94"/>
    </location>
</feature>
<dbReference type="InterPro" id="IPR019775">
    <property type="entry name" value="WD40_repeat_CS"/>
</dbReference>
<dbReference type="PANTHER" id="PTHR44019:SF20">
    <property type="entry name" value="WD REPEAT-CONTAINING PROTEIN 55"/>
    <property type="match status" value="1"/>
</dbReference>
<evidence type="ECO:0000256" key="1">
    <source>
        <dbReference type="ARBA" id="ARBA00007625"/>
    </source>
</evidence>
<dbReference type="Pfam" id="PF24796">
    <property type="entry name" value="WDR55"/>
    <property type="match status" value="1"/>
</dbReference>
<dbReference type="SMART" id="SM00320">
    <property type="entry name" value="WD40"/>
    <property type="match status" value="6"/>
</dbReference>
<feature type="compositionally biased region" description="Basic residues" evidence="7">
    <location>
        <begin position="379"/>
        <end position="391"/>
    </location>
</feature>
<dbReference type="Gene3D" id="2.130.10.10">
    <property type="entry name" value="YVTN repeat-like/Quinoprotein amine dehydrogenase"/>
    <property type="match status" value="2"/>
</dbReference>
<keyword evidence="9" id="KW-1185">Reference proteome</keyword>
<dbReference type="PROSITE" id="PS00678">
    <property type="entry name" value="WD_REPEATS_1"/>
    <property type="match status" value="2"/>
</dbReference>
<dbReference type="OrthoDB" id="2288928at2759"/>
<sequence>MDGNPPKKLTFNSQVFDLAFHPKNEIVAAGLLTGEVFCYKYSVEKENELKYQLSEHKKSCRSIEFSLDGNKLYTASLDQSIIEYDANTGKKIYLNSEAHDSPINKILCLNENVMASGDDDGIVKLWDVRENKSIMQWQENEDYISDMKFVPEKRNLLVSGADGYFSVFDIRKKDVYARSDNLDDELLSITLVKNKSKVIVGTQEGILNIFSYGDWGDVSDRFPGHPKSIDALCTIDENTICTGSSDGLIRVISILPNKLVGVIGSHDDYPIEQLKLTHDGKFMGSCSHDNSIKFWDIDYFFNDDGDDEEEEDNYEFAGFAGGSDDDDDDDDEDGEEEDDDDDNDEGKKDKGKRKLEDNDDDDDDSDDDDSDDDSDEDKKKKKKKKAKKAKRGIGGTHKTSGNSFFAGLD</sequence>
<dbReference type="PANTHER" id="PTHR44019">
    <property type="entry name" value="WD REPEAT-CONTAINING PROTEIN 55"/>
    <property type="match status" value="1"/>
</dbReference>
<name>A0A1Y1V1J9_9FUNG</name>
<comment type="similarity">
    <text evidence="1">Belongs to the WD repeat WDR55 family.</text>
</comment>
<evidence type="ECO:0000256" key="5">
    <source>
        <dbReference type="ARBA" id="ARBA00039514"/>
    </source>
</evidence>
<gene>
    <name evidence="8" type="ORF">BCR36DRAFT_121090</name>
</gene>
<feature type="repeat" description="WD" evidence="6">
    <location>
        <begin position="96"/>
        <end position="136"/>
    </location>
</feature>
<reference evidence="8 9" key="1">
    <citation type="submission" date="2016-08" db="EMBL/GenBank/DDBJ databases">
        <title>Genomes of anaerobic fungi encode conserved fungal cellulosomes for biomass hydrolysis.</title>
        <authorList>
            <consortium name="DOE Joint Genome Institute"/>
            <person name="Haitjema C.H."/>
            <person name="Gilmore S.P."/>
            <person name="Henske J.K."/>
            <person name="Solomon K.V."/>
            <person name="De Groot R."/>
            <person name="Kuo A."/>
            <person name="Mondo S.J."/>
            <person name="Salamov A.A."/>
            <person name="Labutti K."/>
            <person name="Zhao Z."/>
            <person name="Chiniquy J."/>
            <person name="Barry K."/>
            <person name="Brewer H.M."/>
            <person name="Purvine S.O."/>
            <person name="Wright A.T."/>
            <person name="Boxma B."/>
            <person name="Van Alen T."/>
            <person name="Hackstein J.H."/>
            <person name="Baker S.E."/>
            <person name="Grigoriev I.V."/>
            <person name="O'Malley M.A."/>
        </authorList>
    </citation>
    <scope>NUCLEOTIDE SEQUENCE [LARGE SCALE GENOMIC DNA]</scope>
    <source>
        <strain evidence="9">finn</strain>
    </source>
</reference>
<evidence type="ECO:0000313" key="9">
    <source>
        <dbReference type="Proteomes" id="UP000193719"/>
    </source>
</evidence>
<keyword evidence="3" id="KW-0677">Repeat</keyword>
<feature type="compositionally biased region" description="Acidic residues" evidence="7">
    <location>
        <begin position="323"/>
        <end position="344"/>
    </location>
</feature>
<dbReference type="PROSITE" id="PS50082">
    <property type="entry name" value="WD_REPEATS_2"/>
    <property type="match status" value="3"/>
</dbReference>
<dbReference type="EMBL" id="MCFH01000042">
    <property type="protein sequence ID" value="ORX45053.1"/>
    <property type="molecule type" value="Genomic_DNA"/>
</dbReference>
<feature type="repeat" description="WD" evidence="6">
    <location>
        <begin position="271"/>
        <end position="298"/>
    </location>
</feature>
<dbReference type="InterPro" id="IPR015943">
    <property type="entry name" value="WD40/YVTN_repeat-like_dom_sf"/>
</dbReference>
<feature type="compositionally biased region" description="Acidic residues" evidence="7">
    <location>
        <begin position="357"/>
        <end position="375"/>
    </location>
</feature>
<evidence type="ECO:0000256" key="2">
    <source>
        <dbReference type="ARBA" id="ARBA00022574"/>
    </source>
</evidence>
<organism evidence="8 9">
    <name type="scientific">Piromyces finnis</name>
    <dbReference type="NCBI Taxonomy" id="1754191"/>
    <lineage>
        <taxon>Eukaryota</taxon>
        <taxon>Fungi</taxon>
        <taxon>Fungi incertae sedis</taxon>
        <taxon>Chytridiomycota</taxon>
        <taxon>Chytridiomycota incertae sedis</taxon>
        <taxon>Neocallimastigomycetes</taxon>
        <taxon>Neocallimastigales</taxon>
        <taxon>Neocallimastigaceae</taxon>
        <taxon>Piromyces</taxon>
    </lineage>
</organism>
<keyword evidence="2 6" id="KW-0853">WD repeat</keyword>
<proteinExistence type="inferred from homology"/>
<dbReference type="Proteomes" id="UP000193719">
    <property type="component" value="Unassembled WGS sequence"/>
</dbReference>
<protein>
    <recommendedName>
        <fullName evidence="4">WD repeat-containing protein JIP5</fullName>
    </recommendedName>
    <alternativeName>
        <fullName evidence="5">WD repeat-containing protein jip5</fullName>
    </alternativeName>
</protein>
<reference evidence="8 9" key="2">
    <citation type="submission" date="2016-08" db="EMBL/GenBank/DDBJ databases">
        <title>Pervasive Adenine N6-methylation of Active Genes in Fungi.</title>
        <authorList>
            <consortium name="DOE Joint Genome Institute"/>
            <person name="Mondo S.J."/>
            <person name="Dannebaum R.O."/>
            <person name="Kuo R.C."/>
            <person name="Labutti K."/>
            <person name="Haridas S."/>
            <person name="Kuo A."/>
            <person name="Salamov A."/>
            <person name="Ahrendt S.R."/>
            <person name="Lipzen A."/>
            <person name="Sullivan W."/>
            <person name="Andreopoulos W.B."/>
            <person name="Clum A."/>
            <person name="Lindquist E."/>
            <person name="Daum C."/>
            <person name="Ramamoorthy G.K."/>
            <person name="Gryganskyi A."/>
            <person name="Culley D."/>
            <person name="Magnuson J.K."/>
            <person name="James T.Y."/>
            <person name="O'Malley M.A."/>
            <person name="Stajich J.E."/>
            <person name="Spatafora J.W."/>
            <person name="Visel A."/>
            <person name="Grigoriev I.V."/>
        </authorList>
    </citation>
    <scope>NUCLEOTIDE SEQUENCE [LARGE SCALE GENOMIC DNA]</scope>
    <source>
        <strain evidence="9">finn</strain>
    </source>
</reference>